<proteinExistence type="predicted"/>
<dbReference type="EMBL" id="SOFG01000017">
    <property type="protein sequence ID" value="TFB85567.1"/>
    <property type="molecule type" value="Genomic_DNA"/>
</dbReference>
<evidence type="ECO:0008006" key="3">
    <source>
        <dbReference type="Google" id="ProtNLM"/>
    </source>
</evidence>
<comment type="caution">
    <text evidence="1">The sequence shown here is derived from an EMBL/GenBank/DDBJ whole genome shotgun (WGS) entry which is preliminary data.</text>
</comment>
<protein>
    <recommendedName>
        <fullName evidence="3">ABM domain-containing protein</fullName>
    </recommendedName>
</protein>
<reference evidence="1 2" key="1">
    <citation type="submission" date="2019-03" db="EMBL/GenBank/DDBJ databases">
        <title>Genomics of glacier-inhabiting Cryobacterium strains.</title>
        <authorList>
            <person name="Liu Q."/>
            <person name="Xin Y.-H."/>
        </authorList>
    </citation>
    <scope>NUCLEOTIDE SEQUENCE [LARGE SCALE GENOMIC DNA]</scope>
    <source>
        <strain evidence="1 2">MDB2-B</strain>
    </source>
</reference>
<dbReference type="Proteomes" id="UP000297608">
    <property type="component" value="Unassembled WGS sequence"/>
</dbReference>
<evidence type="ECO:0000313" key="2">
    <source>
        <dbReference type="Proteomes" id="UP000297608"/>
    </source>
</evidence>
<gene>
    <name evidence="1" type="ORF">E3O44_13300</name>
</gene>
<sequence length="98" mass="10763">MTMYARISTFTTSPDTDLHANENATMLRVLANPGCRGMYFLRGTENNTALAITLWDSEDSLAGSREASDTIRADTIVEQHLTIVGVEEFEVTTSTFIG</sequence>
<keyword evidence="2" id="KW-1185">Reference proteome</keyword>
<organism evidence="1 2">
    <name type="scientific">Cryobacterium algoricola</name>
    <dbReference type="NCBI Taxonomy" id="1259183"/>
    <lineage>
        <taxon>Bacteria</taxon>
        <taxon>Bacillati</taxon>
        <taxon>Actinomycetota</taxon>
        <taxon>Actinomycetes</taxon>
        <taxon>Micrococcales</taxon>
        <taxon>Microbacteriaceae</taxon>
        <taxon>Cryobacterium</taxon>
    </lineage>
</organism>
<accession>A0ABY2IA48</accession>
<dbReference type="InterPro" id="IPR011008">
    <property type="entry name" value="Dimeric_a/b-barrel"/>
</dbReference>
<dbReference type="SUPFAM" id="SSF54909">
    <property type="entry name" value="Dimeric alpha+beta barrel"/>
    <property type="match status" value="1"/>
</dbReference>
<evidence type="ECO:0000313" key="1">
    <source>
        <dbReference type="EMBL" id="TFB85567.1"/>
    </source>
</evidence>
<name>A0ABY2IA48_9MICO</name>